<evidence type="ECO:0000313" key="3">
    <source>
        <dbReference type="EMBL" id="KAK2728166.1"/>
    </source>
</evidence>
<keyword evidence="2" id="KW-0732">Signal</keyword>
<feature type="transmembrane region" description="Helical" evidence="1">
    <location>
        <begin position="71"/>
        <end position="93"/>
    </location>
</feature>
<feature type="transmembrane region" description="Helical" evidence="1">
    <location>
        <begin position="114"/>
        <end position="133"/>
    </location>
</feature>
<keyword evidence="1" id="KW-0812">Transmembrane</keyword>
<feature type="transmembrane region" description="Helical" evidence="1">
    <location>
        <begin position="230"/>
        <end position="254"/>
    </location>
</feature>
<feature type="signal peptide" evidence="2">
    <location>
        <begin position="1"/>
        <end position="21"/>
    </location>
</feature>
<organism evidence="3 4">
    <name type="scientific">Colletotrichum kahawae</name>
    <name type="common">Coffee berry disease fungus</name>
    <dbReference type="NCBI Taxonomy" id="34407"/>
    <lineage>
        <taxon>Eukaryota</taxon>
        <taxon>Fungi</taxon>
        <taxon>Dikarya</taxon>
        <taxon>Ascomycota</taxon>
        <taxon>Pezizomycotina</taxon>
        <taxon>Sordariomycetes</taxon>
        <taxon>Hypocreomycetidae</taxon>
        <taxon>Glomerellales</taxon>
        <taxon>Glomerellaceae</taxon>
        <taxon>Colletotrichum</taxon>
        <taxon>Colletotrichum gloeosporioides species complex</taxon>
    </lineage>
</organism>
<feature type="chain" id="PRO_5041997104" evidence="2">
    <location>
        <begin position="22"/>
        <end position="363"/>
    </location>
</feature>
<dbReference type="AlphaFoldDB" id="A0AAD9XUP3"/>
<evidence type="ECO:0000313" key="4">
    <source>
        <dbReference type="Proteomes" id="UP001281614"/>
    </source>
</evidence>
<reference evidence="3" key="1">
    <citation type="submission" date="2023-02" db="EMBL/GenBank/DDBJ databases">
        <title>Colletotrichum kahawae CIFC_Que2 genome sequencing and assembly.</title>
        <authorList>
            <person name="Baroncelli R."/>
        </authorList>
    </citation>
    <scope>NUCLEOTIDE SEQUENCE</scope>
    <source>
        <strain evidence="3">CIFC_Que2</strain>
    </source>
</reference>
<feature type="transmembrane region" description="Helical" evidence="1">
    <location>
        <begin position="190"/>
        <end position="209"/>
    </location>
</feature>
<comment type="caution">
    <text evidence="3">The sequence shown here is derived from an EMBL/GenBank/DDBJ whole genome shotgun (WGS) entry which is preliminary data.</text>
</comment>
<sequence>MSRTVFTTVFLANFYLAKVAINDLGNANGLNDVVVKNLEAEPITFTTVKQLDSLLTMLVRFFQPIVQGTDLPLTLFSIFMAGQLLAVHMLIIVEGMRAGNRGKIVSYTTAWGMLWQLITFGVTLPLYFLAWLWTSEIPSAASAFTFADAISIPPAEGETVTTAWSLGVLLPSILAGLPPTQFFSPYFQEAALAVWQAFPLWTGILQAILPKMATVPQARHETAETKIARFGRIYTFTLALATACHYGVVGYVVMKSESAAGVPPLEMLGQILRPTWPWSTAPMASLEKGILTLLQWDMYCASLATWSWLAYMAYARAGAAQVVMDLGKAVMWSCVVGPGAAALAVVWGRDVAALRAAGGKKTG</sequence>
<proteinExistence type="predicted"/>
<feature type="transmembrane region" description="Helical" evidence="1">
    <location>
        <begin position="329"/>
        <end position="348"/>
    </location>
</feature>
<protein>
    <submittedName>
        <fullName evidence="3">Uncharacterized protein</fullName>
    </submittedName>
</protein>
<keyword evidence="4" id="KW-1185">Reference proteome</keyword>
<dbReference type="EMBL" id="VYYT01000886">
    <property type="protein sequence ID" value="KAK2728166.1"/>
    <property type="molecule type" value="Genomic_DNA"/>
</dbReference>
<accession>A0AAD9XUP3</accession>
<keyword evidence="1" id="KW-0472">Membrane</keyword>
<dbReference type="Proteomes" id="UP001281614">
    <property type="component" value="Unassembled WGS sequence"/>
</dbReference>
<keyword evidence="1" id="KW-1133">Transmembrane helix</keyword>
<gene>
    <name evidence="3" type="ORF">CKAH01_11265</name>
</gene>
<evidence type="ECO:0000256" key="2">
    <source>
        <dbReference type="SAM" id="SignalP"/>
    </source>
</evidence>
<name>A0AAD9XUP3_COLKA</name>
<evidence type="ECO:0000256" key="1">
    <source>
        <dbReference type="SAM" id="Phobius"/>
    </source>
</evidence>